<evidence type="ECO:0000313" key="2">
    <source>
        <dbReference type="Proteomes" id="UP000001363"/>
    </source>
</evidence>
<dbReference type="EMBL" id="CP001283">
    <property type="protein sequence ID" value="ACK89321.1"/>
    <property type="molecule type" value="Genomic_DNA"/>
</dbReference>
<evidence type="ECO:0000313" key="1">
    <source>
        <dbReference type="EMBL" id="ACK89321.1"/>
    </source>
</evidence>
<accession>B7JH23</accession>
<proteinExistence type="predicted"/>
<dbReference type="Proteomes" id="UP000001363">
    <property type="component" value="Chromosome"/>
</dbReference>
<protein>
    <submittedName>
        <fullName evidence="1">Uncharacterized protein</fullName>
    </submittedName>
</protein>
<dbReference type="AlphaFoldDB" id="B7JH23"/>
<dbReference type="KEGG" id="bcu:BCAH820_3475"/>
<name>B7JH23_BACC0</name>
<organism evidence="1 2">
    <name type="scientific">Bacillus cereus (strain AH820)</name>
    <dbReference type="NCBI Taxonomy" id="405535"/>
    <lineage>
        <taxon>Bacteria</taxon>
        <taxon>Bacillati</taxon>
        <taxon>Bacillota</taxon>
        <taxon>Bacilli</taxon>
        <taxon>Bacillales</taxon>
        <taxon>Bacillaceae</taxon>
        <taxon>Bacillus</taxon>
        <taxon>Bacillus cereus group</taxon>
    </lineage>
</organism>
<reference evidence="1 2" key="1">
    <citation type="submission" date="2008-10" db="EMBL/GenBank/DDBJ databases">
        <title>Genome sequence of Bacillus cereus AH820.</title>
        <authorList>
            <person name="Dodson R.J."/>
            <person name="Durkin A.S."/>
            <person name="Rosovitz M.J."/>
            <person name="Rasko D.A."/>
            <person name="Hoffmaster A."/>
            <person name="Ravel J."/>
            <person name="Sutton G."/>
        </authorList>
    </citation>
    <scope>NUCLEOTIDE SEQUENCE [LARGE SCALE GENOMIC DNA]</scope>
    <source>
        <strain evidence="1 2">AH820</strain>
    </source>
</reference>
<gene>
    <name evidence="1" type="ordered locus">BCAH820_3475</name>
</gene>
<dbReference type="HOGENOM" id="CLU_3179739_0_0_9"/>
<sequence>MVKYHYVKKYTLFYLCWYESVEGVYFLKAEFLNVLDSLKLNVKVDT</sequence>